<dbReference type="EMBL" id="JAATJH010000006">
    <property type="protein sequence ID" value="NJC27736.1"/>
    <property type="molecule type" value="Genomic_DNA"/>
</dbReference>
<reference evidence="2 3" key="1">
    <citation type="submission" date="2020-03" db="EMBL/GenBank/DDBJ databases">
        <title>Genomic Encyclopedia of Type Strains, Phase IV (KMG-IV): sequencing the most valuable type-strain genomes for metagenomic binning, comparative biology and taxonomic classification.</title>
        <authorList>
            <person name="Goeker M."/>
        </authorList>
    </citation>
    <scope>NUCLEOTIDE SEQUENCE [LARGE SCALE GENOMIC DNA]</scope>
    <source>
        <strain evidence="2 3">DSM 105096</strain>
    </source>
</reference>
<gene>
    <name evidence="2" type="ORF">GGR27_003254</name>
</gene>
<keyword evidence="1" id="KW-0732">Signal</keyword>
<protein>
    <recommendedName>
        <fullName evidence="4">Outer membrane protein beta-barrel domain-containing protein</fullName>
    </recommendedName>
</protein>
<sequence>MKNIRCYWLAFALALPFALTGQTGDYLITAARDTIFGKLIKRDLEDINHGVYFRPEGSEFQQLYLPPGVREFRSKKTGTYVSTAFLPSAAQVFSNKQYFLKPLVTGDAEVYSVRLRKIEKLATGDEYNYWKAYLVAQGGDIDLFQSQAELRAYRQQTACPLPDLSYAFEDASVSYYFVAATECAGDKARLLEDEIRINSVSQRLRIYVDAGYYSYTWSPNFLGFFQNQVFQQSNRLDFSLHLGREIIPRLHLLLGLTVASYDAEATISERIIINFAPLDTTYAATTIKQTVLAPGLYLNYYVPLGRSATSLYVRGGLRYALTLSGETTYARRLSNRSIERRTYKAGESDQAPSDFVQVVVGAGVQFELGKIAPYLEARYNNGQGVIKEQTFLYEELGINFGIRF</sequence>
<evidence type="ECO:0000313" key="2">
    <source>
        <dbReference type="EMBL" id="NJC27736.1"/>
    </source>
</evidence>
<name>A0ABX0XER9_9BACT</name>
<evidence type="ECO:0000313" key="3">
    <source>
        <dbReference type="Proteomes" id="UP000770785"/>
    </source>
</evidence>
<evidence type="ECO:0008006" key="4">
    <source>
        <dbReference type="Google" id="ProtNLM"/>
    </source>
</evidence>
<keyword evidence="3" id="KW-1185">Reference proteome</keyword>
<proteinExistence type="predicted"/>
<comment type="caution">
    <text evidence="2">The sequence shown here is derived from an EMBL/GenBank/DDBJ whole genome shotgun (WGS) entry which is preliminary data.</text>
</comment>
<accession>A0ABX0XER9</accession>
<organism evidence="2 3">
    <name type="scientific">Neolewinella antarctica</name>
    <dbReference type="NCBI Taxonomy" id="442734"/>
    <lineage>
        <taxon>Bacteria</taxon>
        <taxon>Pseudomonadati</taxon>
        <taxon>Bacteroidota</taxon>
        <taxon>Saprospiria</taxon>
        <taxon>Saprospirales</taxon>
        <taxon>Lewinellaceae</taxon>
        <taxon>Neolewinella</taxon>
    </lineage>
</organism>
<dbReference type="Proteomes" id="UP000770785">
    <property type="component" value="Unassembled WGS sequence"/>
</dbReference>
<feature type="signal peptide" evidence="1">
    <location>
        <begin position="1"/>
        <end position="21"/>
    </location>
</feature>
<dbReference type="RefSeq" id="WP_168039125.1">
    <property type="nucleotide sequence ID" value="NZ_JAATJH010000006.1"/>
</dbReference>
<evidence type="ECO:0000256" key="1">
    <source>
        <dbReference type="SAM" id="SignalP"/>
    </source>
</evidence>
<feature type="chain" id="PRO_5047308055" description="Outer membrane protein beta-barrel domain-containing protein" evidence="1">
    <location>
        <begin position="22"/>
        <end position="404"/>
    </location>
</feature>